<evidence type="ECO:0000313" key="3">
    <source>
        <dbReference type="Proteomes" id="UP000318380"/>
    </source>
</evidence>
<reference evidence="2 3" key="1">
    <citation type="submission" date="2019-06" db="EMBL/GenBank/DDBJ databases">
        <title>Sequencing the genomes of 1000 actinobacteria strains.</title>
        <authorList>
            <person name="Klenk H.-P."/>
        </authorList>
    </citation>
    <scope>NUCLEOTIDE SEQUENCE [LARGE SCALE GENOMIC DNA]</scope>
    <source>
        <strain evidence="2 3">DSM 24683</strain>
    </source>
</reference>
<evidence type="ECO:0000313" key="2">
    <source>
        <dbReference type="EMBL" id="TWD72016.1"/>
    </source>
</evidence>
<feature type="transmembrane region" description="Helical" evidence="1">
    <location>
        <begin position="184"/>
        <end position="201"/>
    </location>
</feature>
<keyword evidence="1" id="KW-0472">Membrane</keyword>
<proteinExistence type="predicted"/>
<keyword evidence="1" id="KW-1133">Transmembrane helix</keyword>
<dbReference type="EMBL" id="VIVK01000007">
    <property type="protein sequence ID" value="TWD72016.1"/>
    <property type="molecule type" value="Genomic_DNA"/>
</dbReference>
<protein>
    <submittedName>
        <fullName evidence="2">Uncharacterized protein</fullName>
    </submittedName>
</protein>
<feature type="transmembrane region" description="Helical" evidence="1">
    <location>
        <begin position="74"/>
        <end position="91"/>
    </location>
</feature>
<feature type="transmembrane region" description="Helical" evidence="1">
    <location>
        <begin position="12"/>
        <end position="30"/>
    </location>
</feature>
<feature type="transmembrane region" description="Helical" evidence="1">
    <location>
        <begin position="42"/>
        <end position="65"/>
    </location>
</feature>
<keyword evidence="1" id="KW-0812">Transmembrane</keyword>
<keyword evidence="3" id="KW-1185">Reference proteome</keyword>
<dbReference type="RefSeq" id="WP_170284975.1">
    <property type="nucleotide sequence ID" value="NZ_VIVK01000007.1"/>
</dbReference>
<accession>A0A561AZI1</accession>
<dbReference type="AlphaFoldDB" id="A0A561AZI1"/>
<feature type="transmembrane region" description="Helical" evidence="1">
    <location>
        <begin position="213"/>
        <end position="236"/>
    </location>
</feature>
<gene>
    <name evidence="2" type="ORF">FB561_7593</name>
</gene>
<comment type="caution">
    <text evidence="2">The sequence shown here is derived from an EMBL/GenBank/DDBJ whole genome shotgun (WGS) entry which is preliminary data.</text>
</comment>
<sequence>MIGDATLARLLRGTGLAALAAYVVLTAIALTERGDTVTSYAAVSPVAAVAALVPGVALILAGVLIRTSPQDDPVAFPLLLAGVAWLAPIWIGRPDGPAVVRSLGMVVAPFLLPALVHLAVGFVDGTPGRHRQLAGTAYLVTAVISLGQAAVRDPFLDPRCWTNCTDNVFVLHADPVIAGGLDQLWVAATVVFGGAIVVITLTRPAGTKGWSAFWPVSAGIAAAGAAEATYAVALVVRPVEDPAVPMFLGLFLVRAAALTVVGGTLSWIVLRRRHRRLAVARLAGELGATPPLGGFQSALAAALGDADLEVRYWLPHAQRYVDASGRPW</sequence>
<dbReference type="Proteomes" id="UP000318380">
    <property type="component" value="Unassembled WGS sequence"/>
</dbReference>
<name>A0A561AZI1_9ACTN</name>
<evidence type="ECO:0000256" key="1">
    <source>
        <dbReference type="SAM" id="Phobius"/>
    </source>
</evidence>
<organism evidence="2 3">
    <name type="scientific">Kribbella amoyensis</name>
    <dbReference type="NCBI Taxonomy" id="996641"/>
    <lineage>
        <taxon>Bacteria</taxon>
        <taxon>Bacillati</taxon>
        <taxon>Actinomycetota</taxon>
        <taxon>Actinomycetes</taxon>
        <taxon>Propionibacteriales</taxon>
        <taxon>Kribbellaceae</taxon>
        <taxon>Kribbella</taxon>
    </lineage>
</organism>
<feature type="non-terminal residue" evidence="2">
    <location>
        <position position="328"/>
    </location>
</feature>
<feature type="transmembrane region" description="Helical" evidence="1">
    <location>
        <begin position="103"/>
        <end position="123"/>
    </location>
</feature>
<feature type="transmembrane region" description="Helical" evidence="1">
    <location>
        <begin position="248"/>
        <end position="270"/>
    </location>
</feature>